<dbReference type="AlphaFoldDB" id="A0A7C5LD95"/>
<evidence type="ECO:0000313" key="3">
    <source>
        <dbReference type="EMBL" id="HHK69140.1"/>
    </source>
</evidence>
<dbReference type="SUPFAM" id="SSF51679">
    <property type="entry name" value="Bacterial luciferase-like"/>
    <property type="match status" value="1"/>
</dbReference>
<dbReference type="EMBL" id="DRWN01000068">
    <property type="protein sequence ID" value="HHK69140.1"/>
    <property type="molecule type" value="Genomic_DNA"/>
</dbReference>
<dbReference type="InterPro" id="IPR050564">
    <property type="entry name" value="F420-G6PD/mer"/>
</dbReference>
<protein>
    <submittedName>
        <fullName evidence="3">LLM class flavin-dependent oxidoreductase</fullName>
    </submittedName>
</protein>
<dbReference type="InterPro" id="IPR011251">
    <property type="entry name" value="Luciferase-like_dom"/>
</dbReference>
<dbReference type="InterPro" id="IPR036661">
    <property type="entry name" value="Luciferase-like_sf"/>
</dbReference>
<keyword evidence="1" id="KW-0560">Oxidoreductase</keyword>
<sequence>MRPFFSVELVPRDPVWKLLIAARIVEKNGFDGVWVSDHFFNRNCFMVLSALALNTRKIFLGPAVVNPYVTHPTSIAQMTATLWELAPNRVRLAVGAGDALSLKQLGLDREKPVERVGEAVKHVKKALTTPGWLDTYRASDVKVFVGAQGRRMMRMAAEVADGVLVNWSSMDKLLEALKTFGSRGFWKAAYIITSVHDDEAKARKTAVPFAAYLMAGVHEQYLNEFGISVGFRKQVEEVLRSKKWEELYAISSGDWVNYFCVWGKPKKLEGFADELVEAGYDEVVFAGPLGPRYLKALRDISLICRQIRKKWANIG</sequence>
<dbReference type="Gene3D" id="3.20.20.30">
    <property type="entry name" value="Luciferase-like domain"/>
    <property type="match status" value="1"/>
</dbReference>
<comment type="caution">
    <text evidence="3">The sequence shown here is derived from an EMBL/GenBank/DDBJ whole genome shotgun (WGS) entry which is preliminary data.</text>
</comment>
<feature type="domain" description="Luciferase-like" evidence="2">
    <location>
        <begin position="21"/>
        <end position="281"/>
    </location>
</feature>
<reference evidence="3" key="1">
    <citation type="journal article" date="2020" name="mSystems">
        <title>Genome- and Community-Level Interaction Insights into Carbon Utilization and Element Cycling Functions of Hydrothermarchaeota in Hydrothermal Sediment.</title>
        <authorList>
            <person name="Zhou Z."/>
            <person name="Liu Y."/>
            <person name="Xu W."/>
            <person name="Pan J."/>
            <person name="Luo Z.H."/>
            <person name="Li M."/>
        </authorList>
    </citation>
    <scope>NUCLEOTIDE SEQUENCE [LARGE SCALE GENOMIC DNA]</scope>
    <source>
        <strain evidence="3">SpSt-1056</strain>
    </source>
</reference>
<organism evidence="3">
    <name type="scientific">Caldiarchaeum subterraneum</name>
    <dbReference type="NCBI Taxonomy" id="311458"/>
    <lineage>
        <taxon>Archaea</taxon>
        <taxon>Nitrososphaerota</taxon>
        <taxon>Candidatus Caldarchaeales</taxon>
        <taxon>Candidatus Caldarchaeaceae</taxon>
        <taxon>Candidatus Caldarchaeum</taxon>
    </lineage>
</organism>
<evidence type="ECO:0000256" key="1">
    <source>
        <dbReference type="ARBA" id="ARBA00023002"/>
    </source>
</evidence>
<name>A0A7C5LD95_CALS0</name>
<evidence type="ECO:0000259" key="2">
    <source>
        <dbReference type="Pfam" id="PF00296"/>
    </source>
</evidence>
<accession>A0A7C5LD95</accession>
<dbReference type="PANTHER" id="PTHR43244:SF1">
    <property type="entry name" value="5,10-METHYLENETETRAHYDROMETHANOPTERIN REDUCTASE"/>
    <property type="match status" value="1"/>
</dbReference>
<gene>
    <name evidence="3" type="ORF">ENM11_08370</name>
</gene>
<dbReference type="Pfam" id="PF00296">
    <property type="entry name" value="Bac_luciferase"/>
    <property type="match status" value="1"/>
</dbReference>
<dbReference type="GO" id="GO:0016705">
    <property type="term" value="F:oxidoreductase activity, acting on paired donors, with incorporation or reduction of molecular oxygen"/>
    <property type="evidence" value="ECO:0007669"/>
    <property type="project" value="InterPro"/>
</dbReference>
<dbReference type="PANTHER" id="PTHR43244">
    <property type="match status" value="1"/>
</dbReference>
<proteinExistence type="predicted"/>